<dbReference type="RefSeq" id="WP_020834621.1">
    <property type="nucleotide sequence ID" value="NC_021846.1"/>
</dbReference>
<gene>
    <name evidence="3" type="ORF">STAIW_v1c08960</name>
</gene>
<dbReference type="PATRIC" id="fig|1276220.3.peg.914"/>
<keyword evidence="2" id="KW-1133">Transmembrane helix</keyword>
<name>S5M0G3_9MOLU</name>
<keyword evidence="2" id="KW-0472">Membrane</keyword>
<keyword evidence="1" id="KW-0175">Coiled coil</keyword>
<evidence type="ECO:0000256" key="2">
    <source>
        <dbReference type="SAM" id="Phobius"/>
    </source>
</evidence>
<dbReference type="KEGG" id="stai:STAIW_v1c08960"/>
<dbReference type="OrthoDB" id="387694at2"/>
<feature type="transmembrane region" description="Helical" evidence="2">
    <location>
        <begin position="110"/>
        <end position="134"/>
    </location>
</feature>
<evidence type="ECO:0000313" key="4">
    <source>
        <dbReference type="Proteomes" id="UP000014984"/>
    </source>
</evidence>
<dbReference type="HOGENOM" id="CLU_686778_0_0_14"/>
<proteinExistence type="predicted"/>
<protein>
    <recommendedName>
        <fullName evidence="5">Transmembrane protein</fullName>
    </recommendedName>
</protein>
<evidence type="ECO:0000256" key="1">
    <source>
        <dbReference type="SAM" id="Coils"/>
    </source>
</evidence>
<organism evidence="3 4">
    <name type="scientific">Spiroplasma taiwanense CT-1</name>
    <dbReference type="NCBI Taxonomy" id="1276220"/>
    <lineage>
        <taxon>Bacteria</taxon>
        <taxon>Bacillati</taxon>
        <taxon>Mycoplasmatota</taxon>
        <taxon>Mollicutes</taxon>
        <taxon>Entomoplasmatales</taxon>
        <taxon>Spiroplasmataceae</taxon>
        <taxon>Spiroplasma</taxon>
    </lineage>
</organism>
<feature type="coiled-coil region" evidence="1">
    <location>
        <begin position="180"/>
        <end position="244"/>
    </location>
</feature>
<keyword evidence="4" id="KW-1185">Reference proteome</keyword>
<dbReference type="Proteomes" id="UP000014984">
    <property type="component" value="Chromosome"/>
</dbReference>
<accession>S5M0G3</accession>
<dbReference type="AlphaFoldDB" id="S5M0G3"/>
<feature type="transmembrane region" description="Helical" evidence="2">
    <location>
        <begin position="74"/>
        <end position="98"/>
    </location>
</feature>
<keyword evidence="2" id="KW-0812">Transmembrane</keyword>
<feature type="transmembrane region" description="Helical" evidence="2">
    <location>
        <begin position="46"/>
        <end position="67"/>
    </location>
</feature>
<evidence type="ECO:0000313" key="3">
    <source>
        <dbReference type="EMBL" id="AGR41482.1"/>
    </source>
</evidence>
<dbReference type="STRING" id="1276220.STAIW_v1c08960"/>
<sequence>MKMMKVLSFLFILMGGLFSFFGQSFFLHNETIVFIFGGWQFSMLNILPILSILFCLFLLLTTTFHVINQKFKKLWFITVGIALLNLVNPLVFIIIIFNNSIELSIIFEKLYLNYLLSGLSIVFMIIVISFLLILTKDKIEEKVKDKDRKVNLQTEIVAEQNNNNIQRALNINPNFTSTPNEETFNIADKLEQLKNNLNNNVFQEEHMNSVINEVETQKTKELDLKSLNDEVSEKIEIIDNLSNNQKNDEISKNNFSNVVSPNNIPKENDLPPILVPKDPYKETIVPRRSQYRAEKFQKPIGNVVANQNNVNSQRKVPKYDSNYEGKVFLGDSDKIWEAMKKKERNLINNNIALPINQSKVNSLANSTKKQKTKTIDVDLNKILDPVNEKKSDFMPTIDWDD</sequence>
<evidence type="ECO:0008006" key="5">
    <source>
        <dbReference type="Google" id="ProtNLM"/>
    </source>
</evidence>
<dbReference type="EMBL" id="CP005074">
    <property type="protein sequence ID" value="AGR41482.1"/>
    <property type="molecule type" value="Genomic_DNA"/>
</dbReference>
<reference evidence="3 4" key="1">
    <citation type="journal article" date="2013" name="Genome Biol. Evol.">
        <title>Comparison of metabolic capacities and inference of gene content evolution in mosquito-associated Spiroplasma diminutum and S. taiwanense.</title>
        <authorList>
            <person name="Lo W.S."/>
            <person name="Ku C."/>
            <person name="Chen L.L."/>
            <person name="Chang T.H."/>
            <person name="Kuo C.H."/>
        </authorList>
    </citation>
    <scope>NUCLEOTIDE SEQUENCE [LARGE SCALE GENOMIC DNA]</scope>
    <source>
        <strain evidence="3">CT-1</strain>
    </source>
</reference>